<keyword evidence="1" id="KW-0472">Membrane</keyword>
<feature type="transmembrane region" description="Helical" evidence="1">
    <location>
        <begin position="138"/>
        <end position="156"/>
    </location>
</feature>
<reference evidence="2 3" key="1">
    <citation type="journal article" date="2020" name="ISME J.">
        <title>Comparative genomics reveals insights into cyanobacterial evolution and habitat adaptation.</title>
        <authorList>
            <person name="Chen M.Y."/>
            <person name="Teng W.K."/>
            <person name="Zhao L."/>
            <person name="Hu C.X."/>
            <person name="Zhou Y.K."/>
            <person name="Han B.P."/>
            <person name="Song L.R."/>
            <person name="Shu W.S."/>
        </authorList>
    </citation>
    <scope>NUCLEOTIDE SEQUENCE [LARGE SCALE GENOMIC DNA]</scope>
    <source>
        <strain evidence="2 3">FACHB-159</strain>
    </source>
</reference>
<organism evidence="2 3">
    <name type="scientific">Nostoc paludosum FACHB-159</name>
    <dbReference type="NCBI Taxonomy" id="2692908"/>
    <lineage>
        <taxon>Bacteria</taxon>
        <taxon>Bacillati</taxon>
        <taxon>Cyanobacteriota</taxon>
        <taxon>Cyanophyceae</taxon>
        <taxon>Nostocales</taxon>
        <taxon>Nostocaceae</taxon>
        <taxon>Nostoc</taxon>
    </lineage>
</organism>
<protein>
    <recommendedName>
        <fullName evidence="4">Yip1 domain-containing protein</fullName>
    </recommendedName>
</protein>
<sequence>MERKTFPLTLNLLKASTSAANRADSRVRKNQATKSLFQRFFQVRWQLVSVATTLLIALQSRAARADSIFSNAQKAMDCIITSASAGSTINNAVLTNLPMILFTALTIILFGYFCFSIYQGVAAYGRGEEVSNVIQQPIFTFISVILIVVFQSLLFGNNGACT</sequence>
<evidence type="ECO:0000256" key="1">
    <source>
        <dbReference type="SAM" id="Phobius"/>
    </source>
</evidence>
<proteinExistence type="predicted"/>
<keyword evidence="1" id="KW-0812">Transmembrane</keyword>
<dbReference type="Proteomes" id="UP000637383">
    <property type="component" value="Unassembled WGS sequence"/>
</dbReference>
<keyword evidence="3" id="KW-1185">Reference proteome</keyword>
<comment type="caution">
    <text evidence="2">The sequence shown here is derived from an EMBL/GenBank/DDBJ whole genome shotgun (WGS) entry which is preliminary data.</text>
</comment>
<feature type="transmembrane region" description="Helical" evidence="1">
    <location>
        <begin position="99"/>
        <end position="118"/>
    </location>
</feature>
<name>A0ABR8KCY2_9NOSO</name>
<gene>
    <name evidence="2" type="ORF">H6H03_26460</name>
</gene>
<evidence type="ECO:0008006" key="4">
    <source>
        <dbReference type="Google" id="ProtNLM"/>
    </source>
</evidence>
<dbReference type="EMBL" id="JACJTU010000031">
    <property type="protein sequence ID" value="MBD2737387.1"/>
    <property type="molecule type" value="Genomic_DNA"/>
</dbReference>
<dbReference type="RefSeq" id="WP_190957973.1">
    <property type="nucleotide sequence ID" value="NZ_JACJTU010000031.1"/>
</dbReference>
<evidence type="ECO:0000313" key="2">
    <source>
        <dbReference type="EMBL" id="MBD2737387.1"/>
    </source>
</evidence>
<keyword evidence="1" id="KW-1133">Transmembrane helix</keyword>
<evidence type="ECO:0000313" key="3">
    <source>
        <dbReference type="Proteomes" id="UP000637383"/>
    </source>
</evidence>
<accession>A0ABR8KCY2</accession>